<evidence type="ECO:0000313" key="3">
    <source>
        <dbReference type="Proteomes" id="UP001165740"/>
    </source>
</evidence>
<evidence type="ECO:0000313" key="4">
    <source>
        <dbReference type="RefSeq" id="XP_055860886.1"/>
    </source>
</evidence>
<dbReference type="AlphaFoldDB" id="A0A9W2YDP2"/>
<dbReference type="InterPro" id="IPR016186">
    <property type="entry name" value="C-type_lectin-like/link_sf"/>
</dbReference>
<evidence type="ECO:0000259" key="1">
    <source>
        <dbReference type="PROSITE" id="PS50041"/>
    </source>
</evidence>
<sequence>MDVIVAVTIVLIYTVPCLCLSEFKLLTDLSKTIQPLNITFICPSSLKCGLLCVQDKSRCLAFIYDSVKSSCSLGAGVISTSSNRTSTQQVYWIEQTTLSTPRSCPSGYDLVTTASTSSCVLVITETMTFEAARKKCVDKGGHQYTMKSKEKMQFLETLHGEYWVGLKAVDLLGNYAWTDDNSPLQSGLLNLLQQVGCLNATKFIVLTDLNKSLLILNKTYTSPTQTNCAMRCASHGTQCRAFIYFRFNSTCVLGSGFVVTDPPRADVPQLFWVPRIECPRGFTPIELESESLCIKQSNEDFNFREAQSYCVARDSQLYTTKSLDKLNYLPNFAANVWVGLYDSDSNCEFQWSDDNQELANDLLPILATDYNTSNQCVYFASPSQALVATTCSDTFSVVCEI</sequence>
<gene>
    <name evidence="4" type="primary">LOC106054897</name>
</gene>
<dbReference type="PANTHER" id="PTHR22801:SF63">
    <property type="entry name" value="C-TYPE LECTIN DOMAIN-CONTAINING PROTEIN"/>
    <property type="match status" value="1"/>
</dbReference>
<keyword evidence="3" id="KW-1185">Reference proteome</keyword>
<dbReference type="InterPro" id="IPR003609">
    <property type="entry name" value="Pan_app"/>
</dbReference>
<dbReference type="InterPro" id="IPR050801">
    <property type="entry name" value="Ca-Dep_Lectins_ImmuneDev"/>
</dbReference>
<dbReference type="PANTHER" id="PTHR22801">
    <property type="entry name" value="LITHOSTATHINE"/>
    <property type="match status" value="1"/>
</dbReference>
<proteinExistence type="predicted"/>
<dbReference type="PROSITE" id="PS50948">
    <property type="entry name" value="PAN"/>
    <property type="match status" value="2"/>
</dbReference>
<feature type="domain" description="C-type lectin" evidence="1">
    <location>
        <begin position="289"/>
        <end position="400"/>
    </location>
</feature>
<dbReference type="InterPro" id="IPR016187">
    <property type="entry name" value="CTDL_fold"/>
</dbReference>
<dbReference type="SMART" id="SM00034">
    <property type="entry name" value="CLECT"/>
    <property type="match status" value="2"/>
</dbReference>
<accession>A0A9W2YDP2</accession>
<dbReference type="GeneID" id="106054897"/>
<feature type="domain" description="Apple" evidence="2">
    <location>
        <begin position="197"/>
        <end position="278"/>
    </location>
</feature>
<dbReference type="Pfam" id="PF00059">
    <property type="entry name" value="Lectin_C"/>
    <property type="match status" value="2"/>
</dbReference>
<dbReference type="OrthoDB" id="8950604at2759"/>
<evidence type="ECO:0000259" key="2">
    <source>
        <dbReference type="PROSITE" id="PS50948"/>
    </source>
</evidence>
<dbReference type="CDD" id="cd00037">
    <property type="entry name" value="CLECT"/>
    <property type="match status" value="2"/>
</dbReference>
<dbReference type="SUPFAM" id="SSF57414">
    <property type="entry name" value="Hairpin loop containing domain-like"/>
    <property type="match status" value="1"/>
</dbReference>
<dbReference type="SUPFAM" id="SSF56436">
    <property type="entry name" value="C-type lectin-like"/>
    <property type="match status" value="2"/>
</dbReference>
<name>A0A9W2YDP2_BIOGL</name>
<organism evidence="3 4">
    <name type="scientific">Biomphalaria glabrata</name>
    <name type="common">Bloodfluke planorb</name>
    <name type="synonym">Freshwater snail</name>
    <dbReference type="NCBI Taxonomy" id="6526"/>
    <lineage>
        <taxon>Eukaryota</taxon>
        <taxon>Metazoa</taxon>
        <taxon>Spiralia</taxon>
        <taxon>Lophotrochozoa</taxon>
        <taxon>Mollusca</taxon>
        <taxon>Gastropoda</taxon>
        <taxon>Heterobranchia</taxon>
        <taxon>Euthyneura</taxon>
        <taxon>Panpulmonata</taxon>
        <taxon>Hygrophila</taxon>
        <taxon>Lymnaeoidea</taxon>
        <taxon>Planorbidae</taxon>
        <taxon>Biomphalaria</taxon>
    </lineage>
</organism>
<dbReference type="Proteomes" id="UP001165740">
    <property type="component" value="Chromosome 11"/>
</dbReference>
<dbReference type="Gene3D" id="3.10.100.10">
    <property type="entry name" value="Mannose-Binding Protein A, subunit A"/>
    <property type="match status" value="2"/>
</dbReference>
<protein>
    <submittedName>
        <fullName evidence="4">Uncharacterized protein LOC106054897 isoform X1</fullName>
    </submittedName>
</protein>
<dbReference type="InterPro" id="IPR001304">
    <property type="entry name" value="C-type_lectin-like"/>
</dbReference>
<dbReference type="Pfam" id="PF00024">
    <property type="entry name" value="PAN_1"/>
    <property type="match status" value="1"/>
</dbReference>
<feature type="domain" description="C-type lectin" evidence="1">
    <location>
        <begin position="115"/>
        <end position="185"/>
    </location>
</feature>
<dbReference type="PROSITE" id="PS50041">
    <property type="entry name" value="C_TYPE_LECTIN_2"/>
    <property type="match status" value="2"/>
</dbReference>
<reference evidence="4" key="1">
    <citation type="submission" date="2025-08" db="UniProtKB">
        <authorList>
            <consortium name="RefSeq"/>
        </authorList>
    </citation>
    <scope>IDENTIFICATION</scope>
</reference>
<feature type="domain" description="Apple" evidence="2">
    <location>
        <begin position="19"/>
        <end position="97"/>
    </location>
</feature>
<dbReference type="RefSeq" id="XP_055860886.1">
    <property type="nucleotide sequence ID" value="XM_056004911.1"/>
</dbReference>